<evidence type="ECO:0000313" key="2">
    <source>
        <dbReference type="Proteomes" id="UP001634394"/>
    </source>
</evidence>
<keyword evidence="2" id="KW-1185">Reference proteome</keyword>
<sequence>MWSCYDNINDNLPQMNNSCEAWHRSLSELIGGNHPTKWKFITVLQREQGLNEARIEQYLAGMQRAEYKKIVEAYKDIDLMDYLRGLSHKVSF</sequence>
<organism evidence="1 2">
    <name type="scientific">Sinanodonta woodiana</name>
    <name type="common">Chinese pond mussel</name>
    <name type="synonym">Anodonta woodiana</name>
    <dbReference type="NCBI Taxonomy" id="1069815"/>
    <lineage>
        <taxon>Eukaryota</taxon>
        <taxon>Metazoa</taxon>
        <taxon>Spiralia</taxon>
        <taxon>Lophotrochozoa</taxon>
        <taxon>Mollusca</taxon>
        <taxon>Bivalvia</taxon>
        <taxon>Autobranchia</taxon>
        <taxon>Heteroconchia</taxon>
        <taxon>Palaeoheterodonta</taxon>
        <taxon>Unionida</taxon>
        <taxon>Unionoidea</taxon>
        <taxon>Unionidae</taxon>
        <taxon>Unioninae</taxon>
        <taxon>Sinanodonta</taxon>
    </lineage>
</organism>
<dbReference type="PANTHER" id="PTHR47160">
    <property type="entry name" value="PUTATIVE-RELATED"/>
    <property type="match status" value="1"/>
</dbReference>
<name>A0ABD3X832_SINWO</name>
<accession>A0ABD3X832</accession>
<proteinExistence type="predicted"/>
<dbReference type="Proteomes" id="UP001634394">
    <property type="component" value="Unassembled WGS sequence"/>
</dbReference>
<dbReference type="PANTHER" id="PTHR47160:SF5">
    <property type="entry name" value="MULE TRANSPOSASE DOMAIN-CONTAINING PROTEIN"/>
    <property type="match status" value="1"/>
</dbReference>
<dbReference type="AlphaFoldDB" id="A0ABD3X832"/>
<dbReference type="EMBL" id="JBJQND010000003">
    <property type="protein sequence ID" value="KAL3881153.1"/>
    <property type="molecule type" value="Genomic_DNA"/>
</dbReference>
<gene>
    <name evidence="1" type="ORF">ACJMK2_027611</name>
</gene>
<evidence type="ECO:0000313" key="1">
    <source>
        <dbReference type="EMBL" id="KAL3881153.1"/>
    </source>
</evidence>
<comment type="caution">
    <text evidence="1">The sequence shown here is derived from an EMBL/GenBank/DDBJ whole genome shotgun (WGS) entry which is preliminary data.</text>
</comment>
<reference evidence="1 2" key="1">
    <citation type="submission" date="2024-11" db="EMBL/GenBank/DDBJ databases">
        <title>Chromosome-level genome assembly of the freshwater bivalve Anodonta woodiana.</title>
        <authorList>
            <person name="Chen X."/>
        </authorList>
    </citation>
    <scope>NUCLEOTIDE SEQUENCE [LARGE SCALE GENOMIC DNA]</scope>
    <source>
        <strain evidence="1">MN2024</strain>
        <tissue evidence="1">Gills</tissue>
    </source>
</reference>
<protein>
    <submittedName>
        <fullName evidence="1">Uncharacterized protein</fullName>
    </submittedName>
</protein>